<feature type="region of interest" description="Disordered" evidence="1">
    <location>
        <begin position="1"/>
        <end position="77"/>
    </location>
</feature>
<dbReference type="InterPro" id="IPR012337">
    <property type="entry name" value="RNaseH-like_sf"/>
</dbReference>
<proteinExistence type="predicted"/>
<name>A0A6P6Q0E6_CARAU</name>
<dbReference type="AlphaFoldDB" id="A0A6P6Q0E6"/>
<dbReference type="KEGG" id="caua:113107910"/>
<feature type="compositionally biased region" description="Polar residues" evidence="1">
    <location>
        <begin position="60"/>
        <end position="69"/>
    </location>
</feature>
<dbReference type="Proteomes" id="UP000515129">
    <property type="component" value="Chromosome 8"/>
</dbReference>
<keyword evidence="2" id="KW-1185">Reference proteome</keyword>
<dbReference type="GeneID" id="113107910"/>
<dbReference type="RefSeq" id="XP_026126532.1">
    <property type="nucleotide sequence ID" value="XM_026270747.1"/>
</dbReference>
<reference evidence="3" key="1">
    <citation type="submission" date="2025-08" db="UniProtKB">
        <authorList>
            <consortium name="RefSeq"/>
        </authorList>
    </citation>
    <scope>IDENTIFICATION</scope>
    <source>
        <strain evidence="3">Wakin</strain>
        <tissue evidence="3">Muscle</tissue>
    </source>
</reference>
<accession>A0A6P6Q0E6</accession>
<gene>
    <name evidence="3" type="primary">LOC113107910</name>
</gene>
<evidence type="ECO:0000256" key="1">
    <source>
        <dbReference type="SAM" id="MobiDB-lite"/>
    </source>
</evidence>
<dbReference type="OrthoDB" id="6144063at2759"/>
<protein>
    <submittedName>
        <fullName evidence="3">Zinc finger BED domain-containing protein 5-like</fullName>
    </submittedName>
</protein>
<dbReference type="PANTHER" id="PTHR45913">
    <property type="entry name" value="EPM2A-INTERACTING PROTEIN 1"/>
    <property type="match status" value="1"/>
</dbReference>
<organism evidence="2 3">
    <name type="scientific">Carassius auratus</name>
    <name type="common">Goldfish</name>
    <dbReference type="NCBI Taxonomy" id="7957"/>
    <lineage>
        <taxon>Eukaryota</taxon>
        <taxon>Metazoa</taxon>
        <taxon>Chordata</taxon>
        <taxon>Craniata</taxon>
        <taxon>Vertebrata</taxon>
        <taxon>Euteleostomi</taxon>
        <taxon>Actinopterygii</taxon>
        <taxon>Neopterygii</taxon>
        <taxon>Teleostei</taxon>
        <taxon>Ostariophysi</taxon>
        <taxon>Cypriniformes</taxon>
        <taxon>Cyprinidae</taxon>
        <taxon>Cyprininae</taxon>
        <taxon>Carassius</taxon>
    </lineage>
</organism>
<evidence type="ECO:0000313" key="2">
    <source>
        <dbReference type="Proteomes" id="UP000515129"/>
    </source>
</evidence>
<dbReference type="SUPFAM" id="SSF53098">
    <property type="entry name" value="Ribonuclease H-like"/>
    <property type="match status" value="1"/>
</dbReference>
<dbReference type="PANTHER" id="PTHR45913:SF19">
    <property type="entry name" value="LOW QUALITY PROTEIN: ZINC FINGER BED DOMAIN-CONTAINING PROTEIN 5-LIKE"/>
    <property type="match status" value="1"/>
</dbReference>
<feature type="compositionally biased region" description="Polar residues" evidence="1">
    <location>
        <begin position="15"/>
        <end position="40"/>
    </location>
</feature>
<sequence length="663" mass="74834">MDKWLKRVQAIPRTTPETSQESPAVGTSFSGQDTIIANPNSDERPDASQTINMDSDGDGETQTLPSRQQGDGREAHSKIRRYNEDYITLGFTYTGNSNFPQPQCVICAQVLSNNSLKPSLLKRHLETKHGNLKNKPREFFVRQLRLLSNNKKCLIAPDAVNKAGVEASYMVSYRVAKAGKPHNIVEELIVPAAMDMAEKMLGEKAKHTLQKMPSSDNTVSRRISDMSADVLRQLLCRIQASEFYALQLDESTDVAGLAQLLVYVRYIYGGSIHEDILFCKSLPTRTTGQDIFGLIDSFIRSHGITWTKCVGICTDGAKAMTGRHSGVVTRVQAVAPDATWVHCSIHREALAAKGMSDSLAQVLDDTVKMVNFVKSRPLNSRIFSTLCSEMGSDHLTLLLHTEVRWLSRGKVLARFFELKDELKLFFIDNPFRLSDRLHDDEWLTRLAYLGDIFGRLNELNLGLQGRSVTIFNVRDKVEATIKKLNFWSDCVKDNDIGAFPSLQDFLCENELRLADIVRCDIRKHLGDLAAQLRKYFPETEDHDTWIRNPFSSPSTCQLPMLERESLIEISTNGSVRIEFGQKTLTDFWISLRAEYPDLANRAIKTLMPFATTYLCETGFSALVCLKTKYRYRLFVENDLRLKLSPIRPNIAALCKNIQAHPSH</sequence>
<evidence type="ECO:0000313" key="3">
    <source>
        <dbReference type="RefSeq" id="XP_026126532.1"/>
    </source>
</evidence>